<dbReference type="GO" id="GO:0015936">
    <property type="term" value="P:coenzyme A metabolic process"/>
    <property type="evidence" value="ECO:0007669"/>
    <property type="project" value="InterPro"/>
</dbReference>
<proteinExistence type="inferred from homology"/>
<evidence type="ECO:0000256" key="5">
    <source>
        <dbReference type="ARBA" id="ARBA00023002"/>
    </source>
</evidence>
<comment type="similarity">
    <text evidence="2">Belongs to the thiolase-like superfamily. Thiolase family.</text>
</comment>
<dbReference type="EC" id="2.3.1.9" evidence="3"/>
<feature type="domain" description="Thiolase N-terminal" evidence="8">
    <location>
        <begin position="4"/>
        <end position="256"/>
    </location>
</feature>
<evidence type="ECO:0000313" key="10">
    <source>
        <dbReference type="EMBL" id="VYT87876.1"/>
    </source>
</evidence>
<dbReference type="SUPFAM" id="SSF53901">
    <property type="entry name" value="Thiolase-like"/>
    <property type="match status" value="2"/>
</dbReference>
<dbReference type="InterPro" id="IPR020615">
    <property type="entry name" value="Thiolase_acyl_enz_int_AS"/>
</dbReference>
<dbReference type="Gene3D" id="3.40.47.10">
    <property type="match status" value="2"/>
</dbReference>
<dbReference type="InterPro" id="IPR020617">
    <property type="entry name" value="Thiolase_C"/>
</dbReference>
<dbReference type="PANTHER" id="PTHR18919:SF107">
    <property type="entry name" value="ACETYL-COA ACETYLTRANSFERASE, CYTOSOLIC"/>
    <property type="match status" value="1"/>
</dbReference>
<name>A0A6N3ADI2_ENTCA</name>
<dbReference type="Gene3D" id="1.10.8.660">
    <property type="match status" value="1"/>
</dbReference>
<dbReference type="PRINTS" id="PR00071">
    <property type="entry name" value="HMGCOARDTASE"/>
</dbReference>
<dbReference type="NCBIfam" id="TIGR00532">
    <property type="entry name" value="HMG_CoA_R_NAD"/>
    <property type="match status" value="1"/>
</dbReference>
<dbReference type="EMBL" id="CACRTX010000005">
    <property type="protein sequence ID" value="VYT87876.1"/>
    <property type="molecule type" value="Genomic_DNA"/>
</dbReference>
<dbReference type="InterPro" id="IPR016039">
    <property type="entry name" value="Thiolase-like"/>
</dbReference>
<evidence type="ECO:0000256" key="3">
    <source>
        <dbReference type="ARBA" id="ARBA00012705"/>
    </source>
</evidence>
<evidence type="ECO:0000256" key="1">
    <source>
        <dbReference type="ARBA" id="ARBA00007661"/>
    </source>
</evidence>
<accession>A0A6N3ADI2</accession>
<keyword evidence="5" id="KW-0560">Oxidoreductase</keyword>
<feature type="domain" description="Thiolase C-terminal" evidence="9">
    <location>
        <begin position="265"/>
        <end position="384"/>
    </location>
</feature>
<dbReference type="CDD" id="cd00751">
    <property type="entry name" value="thiolase"/>
    <property type="match status" value="1"/>
</dbReference>
<dbReference type="FunFam" id="3.40.47.10:FF:000010">
    <property type="entry name" value="Acetyl-CoA acetyltransferase (Thiolase)"/>
    <property type="match status" value="1"/>
</dbReference>
<dbReference type="PANTHER" id="PTHR18919">
    <property type="entry name" value="ACETYL-COA C-ACYLTRANSFERASE"/>
    <property type="match status" value="1"/>
</dbReference>
<evidence type="ECO:0000259" key="9">
    <source>
        <dbReference type="Pfam" id="PF02803"/>
    </source>
</evidence>
<dbReference type="GO" id="GO:0004420">
    <property type="term" value="F:hydroxymethylglutaryl-CoA reductase (NADPH) activity"/>
    <property type="evidence" value="ECO:0007669"/>
    <property type="project" value="InterPro"/>
</dbReference>
<dbReference type="PROSITE" id="PS50065">
    <property type="entry name" value="HMG_COA_REDUCTASE_4"/>
    <property type="match status" value="1"/>
</dbReference>
<comment type="similarity">
    <text evidence="1">Belongs to the HMG-CoA reductase family.</text>
</comment>
<protein>
    <recommendedName>
        <fullName evidence="3">acetyl-CoA C-acetyltransferase</fullName>
        <ecNumber evidence="3">2.3.1.9</ecNumber>
    </recommendedName>
    <alternativeName>
        <fullName evidence="7">Acetoacetyl-CoA thiolase</fullName>
    </alternativeName>
</protein>
<dbReference type="InterPro" id="IPR002202">
    <property type="entry name" value="HMG_CoA_Rdtase"/>
</dbReference>
<dbReference type="InterPro" id="IPR020616">
    <property type="entry name" value="Thiolase_N"/>
</dbReference>
<reference evidence="10" key="1">
    <citation type="submission" date="2019-11" db="EMBL/GenBank/DDBJ databases">
        <authorList>
            <person name="Feng L."/>
        </authorList>
    </citation>
    <scope>NUCLEOTIDE SEQUENCE</scope>
    <source>
        <strain evidence="10">ECasseliflavusLFYP2</strain>
    </source>
</reference>
<dbReference type="SUPFAM" id="SSF55035">
    <property type="entry name" value="NAD-binding domain of HMG-CoA reductase"/>
    <property type="match status" value="1"/>
</dbReference>
<dbReference type="SUPFAM" id="SSF56542">
    <property type="entry name" value="Substrate-binding domain of HMG-CoA reductase"/>
    <property type="match status" value="1"/>
</dbReference>
<dbReference type="Gene3D" id="3.30.70.420">
    <property type="entry name" value="Hydroxymethylglutaryl-CoA reductase, class I/II, NAD/NADP-binding domain"/>
    <property type="match status" value="1"/>
</dbReference>
<dbReference type="InterPro" id="IPR009023">
    <property type="entry name" value="HMG_CoA_Rdtase_NAD(P)-bd_sf"/>
</dbReference>
<dbReference type="Pfam" id="PF00108">
    <property type="entry name" value="Thiolase_N"/>
    <property type="match status" value="1"/>
</dbReference>
<dbReference type="GO" id="GO:0003985">
    <property type="term" value="F:acetyl-CoA C-acetyltransferase activity"/>
    <property type="evidence" value="ECO:0007669"/>
    <property type="project" value="UniProtKB-EC"/>
</dbReference>
<organism evidence="10">
    <name type="scientific">Enterococcus casseliflavus</name>
    <name type="common">Enterococcus flavescens</name>
    <dbReference type="NCBI Taxonomy" id="37734"/>
    <lineage>
        <taxon>Bacteria</taxon>
        <taxon>Bacillati</taxon>
        <taxon>Bacillota</taxon>
        <taxon>Bacilli</taxon>
        <taxon>Lactobacillales</taxon>
        <taxon>Enterococcaceae</taxon>
        <taxon>Enterococcus</taxon>
    </lineage>
</organism>
<keyword evidence="6 10" id="KW-0012">Acyltransferase</keyword>
<evidence type="ECO:0000256" key="7">
    <source>
        <dbReference type="ARBA" id="ARBA00030755"/>
    </source>
</evidence>
<evidence type="ECO:0000256" key="2">
    <source>
        <dbReference type="ARBA" id="ARBA00010982"/>
    </source>
</evidence>
<dbReference type="Gene3D" id="3.90.770.10">
    <property type="entry name" value="3-hydroxy-3-methylglutaryl-coenzyme A Reductase, Chain A, domain 2"/>
    <property type="match status" value="1"/>
</dbReference>
<dbReference type="InterPro" id="IPR002155">
    <property type="entry name" value="Thiolase"/>
</dbReference>
<gene>
    <name evidence="10" type="ORF">ECLFYP2_01847</name>
</gene>
<dbReference type="InterPro" id="IPR004553">
    <property type="entry name" value="HMG_CoA_Rdtase_bac-typ"/>
</dbReference>
<dbReference type="InterPro" id="IPR020610">
    <property type="entry name" value="Thiolase_AS"/>
</dbReference>
<sequence length="824" mass="87821">MEEVVIIDALRTPIGKYHGSLKEYSAVELGTVAAKALLARNQQAKEHIAQVIIGNVLQAGSGQNPSRQVSLQSGLSSDIPASTINEVCGSGMKAILMGMEQIQLNKASVVLTGGIESMTNAPLFSYYNKAEDQYSAPISTMMHDGLTDAFSSKPMGLTAETVAERYGITRQEQDEFAYHSQMKAAKAQAEKKFEQEIVPLTEKSGTVLQDEGIRAATTVEKLAELKTVFKKDGTVTAGNASTINDGAAMVLIASKSYCEEHQIPYLAVIKEIVEVGFAPEIMGISPIKAIDTLLKKQALSIEEIGIFEINEAFAASSIVVERELGLDPKKVNRYGGGISLGHAIGATGARIATTVAYQLKDTQERYGIASLCVGGGLGLAMLLENPSATASQTNFDEESASEKTEKKKFYALAPNERLAFLEAQGAITAAESLVFQEMTLNKETANHLIENQISEVEIPLGVGLNLQVNGKAYNVPLATEEPSVIAAMSNGAKMAGPITTTSQERLLRGQIVFMDVQDPEAILAKVESEQATIFAVANETYPSIVKRGGGLRRVIGRNFSPAESDLATAYVSIDLMVDVKDAMGANIINSILEGVAELFRKWFPEEEILFSILSNLATESLVTATCSVPFDKLSKNGNGRQVAEKIVHAADFAKIDPYRAATHNKGIMNGVEALILATGNDTRAVSAACHGYAARNGRMQGLTSWTIIEDRLIGSITLPLAIATVGGATKILPKAQAALALTGVETASELASLAASVGLVQNLAALRALVSEGIQQGHMSMQARSLAISVGAKGNEIEQLAAKLRAATQMNQEQARKFLTEIRN</sequence>
<evidence type="ECO:0000256" key="4">
    <source>
        <dbReference type="ARBA" id="ARBA00022679"/>
    </source>
</evidence>
<dbReference type="InterPro" id="IPR009029">
    <property type="entry name" value="HMG_CoA_Rdtase_sub-bd_dom_sf"/>
</dbReference>
<dbReference type="PROSITE" id="PS00098">
    <property type="entry name" value="THIOLASE_1"/>
    <property type="match status" value="1"/>
</dbReference>
<dbReference type="Pfam" id="PF00368">
    <property type="entry name" value="HMG-CoA_red"/>
    <property type="match status" value="1"/>
</dbReference>
<dbReference type="AlphaFoldDB" id="A0A6N3ADI2"/>
<dbReference type="RefSeq" id="WP_421757965.1">
    <property type="nucleotide sequence ID" value="NZ_CACRTX010000005.1"/>
</dbReference>
<keyword evidence="4 10" id="KW-0808">Transferase</keyword>
<evidence type="ECO:0000259" key="8">
    <source>
        <dbReference type="Pfam" id="PF00108"/>
    </source>
</evidence>
<evidence type="ECO:0000256" key="6">
    <source>
        <dbReference type="ARBA" id="ARBA00023315"/>
    </source>
</evidence>
<dbReference type="CDD" id="cd00644">
    <property type="entry name" value="HMG-CoA_reductase_classII"/>
    <property type="match status" value="1"/>
</dbReference>
<dbReference type="InterPro" id="IPR023074">
    <property type="entry name" value="HMG_CoA_Rdtase_cat_sf"/>
</dbReference>
<dbReference type="NCBIfam" id="TIGR01930">
    <property type="entry name" value="AcCoA-C-Actrans"/>
    <property type="match status" value="1"/>
</dbReference>
<dbReference type="Pfam" id="PF02803">
    <property type="entry name" value="Thiolase_C"/>
    <property type="match status" value="1"/>
</dbReference>
<dbReference type="PROSITE" id="PS00099">
    <property type="entry name" value="THIOLASE_3"/>
    <property type="match status" value="1"/>
</dbReference>